<proteinExistence type="predicted"/>
<name>A0ABM1J7W5_POLDO</name>
<organism evidence="2 3">
    <name type="scientific">Polistes dominula</name>
    <name type="common">European paper wasp</name>
    <name type="synonym">Vespa dominula</name>
    <dbReference type="NCBI Taxonomy" id="743375"/>
    <lineage>
        <taxon>Eukaryota</taxon>
        <taxon>Metazoa</taxon>
        <taxon>Ecdysozoa</taxon>
        <taxon>Arthropoda</taxon>
        <taxon>Hexapoda</taxon>
        <taxon>Insecta</taxon>
        <taxon>Pterygota</taxon>
        <taxon>Neoptera</taxon>
        <taxon>Endopterygota</taxon>
        <taxon>Hymenoptera</taxon>
        <taxon>Apocrita</taxon>
        <taxon>Aculeata</taxon>
        <taxon>Vespoidea</taxon>
        <taxon>Vespidae</taxon>
        <taxon>Polistinae</taxon>
        <taxon>Polistini</taxon>
        <taxon>Polistes</taxon>
    </lineage>
</organism>
<accession>A0ABM1J7W5</accession>
<dbReference type="RefSeq" id="XP_015188553.1">
    <property type="nucleotide sequence ID" value="XM_015333067.1"/>
</dbReference>
<evidence type="ECO:0000313" key="2">
    <source>
        <dbReference type="Proteomes" id="UP000694924"/>
    </source>
</evidence>
<feature type="transmembrane region" description="Helical" evidence="1">
    <location>
        <begin position="25"/>
        <end position="46"/>
    </location>
</feature>
<keyword evidence="1" id="KW-1133">Transmembrane helix</keyword>
<dbReference type="GeneID" id="107072821"/>
<keyword evidence="1" id="KW-0472">Membrane</keyword>
<evidence type="ECO:0000313" key="3">
    <source>
        <dbReference type="RefSeq" id="XP_015188553.1"/>
    </source>
</evidence>
<sequence>MPIKAATSKDIVAVHLRISDNPKMATLIISNLLTFLLLAAAIVSGLPASDESKISTDTNEENSTLILDLVPPIEGEDDNGKNVTLFIINLYAVRNHSGESSEEMLDNNLVRKMPDIIGPLATLFLLVEEGEDEEPVDLDKMAKYMEERGLKIDKIEESGETSVLKTEVPDKDVDDIKEMLESTASEKLSKSKKYRARRMACHKCHGGGGRGGGGGKGGGGGGGSYQYYDPYGGQIGVIPVYVVPVAIQQQPQYHPPPQQYHPPPQQYHPQPVCDPCQGRGGGGGGRGGGGGGIAYAQASAQASAGGGGW</sequence>
<gene>
    <name evidence="3" type="primary">LOC107072821</name>
</gene>
<reference evidence="3" key="1">
    <citation type="submission" date="2025-08" db="UniProtKB">
        <authorList>
            <consortium name="RefSeq"/>
        </authorList>
    </citation>
    <scope>IDENTIFICATION</scope>
    <source>
        <tissue evidence="3">Whole body</tissue>
    </source>
</reference>
<keyword evidence="1" id="KW-0812">Transmembrane</keyword>
<evidence type="ECO:0000256" key="1">
    <source>
        <dbReference type="SAM" id="Phobius"/>
    </source>
</evidence>
<dbReference type="Proteomes" id="UP000694924">
    <property type="component" value="Unplaced"/>
</dbReference>
<protein>
    <submittedName>
        <fullName evidence="3">Uncharacterized protein LOC107072821 isoform X1</fullName>
    </submittedName>
</protein>
<keyword evidence="2" id="KW-1185">Reference proteome</keyword>